<dbReference type="InterPro" id="IPR036047">
    <property type="entry name" value="F-box-like_dom_sf"/>
</dbReference>
<protein>
    <recommendedName>
        <fullName evidence="1">F-box domain-containing protein</fullName>
    </recommendedName>
</protein>
<dbReference type="SUPFAM" id="SSF81383">
    <property type="entry name" value="F-box domain"/>
    <property type="match status" value="1"/>
</dbReference>
<evidence type="ECO:0000313" key="2">
    <source>
        <dbReference type="EMBL" id="KAK4131147.1"/>
    </source>
</evidence>
<name>A0AAN6UDT2_9PEZI</name>
<dbReference type="AlphaFoldDB" id="A0AAN6UDT2"/>
<dbReference type="PROSITE" id="PS50181">
    <property type="entry name" value="FBOX"/>
    <property type="match status" value="1"/>
</dbReference>
<keyword evidence="3" id="KW-1185">Reference proteome</keyword>
<reference evidence="2" key="2">
    <citation type="submission" date="2023-05" db="EMBL/GenBank/DDBJ databases">
        <authorList>
            <consortium name="Lawrence Berkeley National Laboratory"/>
            <person name="Steindorff A."/>
            <person name="Hensen N."/>
            <person name="Bonometti L."/>
            <person name="Westerberg I."/>
            <person name="Brannstrom I.O."/>
            <person name="Guillou S."/>
            <person name="Cros-Aarteil S."/>
            <person name="Calhoun S."/>
            <person name="Haridas S."/>
            <person name="Kuo A."/>
            <person name="Mondo S."/>
            <person name="Pangilinan J."/>
            <person name="Riley R."/>
            <person name="Labutti K."/>
            <person name="Andreopoulos B."/>
            <person name="Lipzen A."/>
            <person name="Chen C."/>
            <person name="Yanf M."/>
            <person name="Daum C."/>
            <person name="Ng V."/>
            <person name="Clum A."/>
            <person name="Ohm R."/>
            <person name="Martin F."/>
            <person name="Silar P."/>
            <person name="Natvig D."/>
            <person name="Lalanne C."/>
            <person name="Gautier V."/>
            <person name="Ament-Velasquez S.L."/>
            <person name="Kruys A."/>
            <person name="Hutchinson M.I."/>
            <person name="Powell A.J."/>
            <person name="Barry K."/>
            <person name="Miller A.N."/>
            <person name="Grigoriev I.V."/>
            <person name="Debuchy R."/>
            <person name="Gladieux P."/>
            <person name="Thoren M.H."/>
            <person name="Johannesson H."/>
        </authorList>
    </citation>
    <scope>NUCLEOTIDE SEQUENCE</scope>
    <source>
        <strain evidence="2">CBS 123565</strain>
    </source>
</reference>
<sequence>MAGPGDPSVAGGHRDPAGWDDEIKKVLAKAEDLTAKELYKKGIPTFLIAVNMCKCNPAANGKPRHQKDKSCTILQCTTAVASSNYDELYQVAKSPCACGYKWPSCTRPLHLQALDGLAKCLEKAEQYVSAFSTALSVIRLDPASAAGYCRAATLLRFLVKNSKRSDHAVDSSLAVLLKHANLASVHLLSDLVKKFVKNGLYNSEQHRHRFKDSYRLLLCQIGHKMRLEEALRDPTTKLPREVASIIFSKLGFSDLSRCLLVSKQWHNIILGDIALWRHLILRSPQGNPGRQFPGFVQKHQHKIRSLIIRDTSRFVVTTSKLHHIIYGLPHLTRLGLRFISHNLSQQMLNFGIPGRTPALLTHLSLDAFFDVHVAERLLALVRGTLVVLDLKNTVGRVNDTLGSLPFPNLQKLRITSTCRQVPVTVIKMEPLVVATPKLEQFYLDGFVVAWSPDPNVANASKKGFWPHLREIVLGRYLTCPPMDVPFPMRGRILPPFSPNMRSIQILGTAPLVAHHVLFLSDAPYEAPAPGTTAGPPVQYPHLPNLEVFRCMTAIEPCHLQPLLETPARSGTLKVLELTAESALASAPDRRLRPLLGRGIKGAPATELAFAQSDHIHTLGLHNFHWPAPSAAPTIAPGFDGHPFLAWLDRFPRLHTVAAYPLWQHDTVAGFFQALVAHPRVRVIHQDSVRRAIDYPAMRDHAASNGVVLHLTRDFCPPSGWNDFEEDGSDDDC</sequence>
<dbReference type="InterPro" id="IPR001810">
    <property type="entry name" value="F-box_dom"/>
</dbReference>
<dbReference type="Gene3D" id="3.80.10.10">
    <property type="entry name" value="Ribonuclease Inhibitor"/>
    <property type="match status" value="1"/>
</dbReference>
<dbReference type="SMART" id="SM00256">
    <property type="entry name" value="FBOX"/>
    <property type="match status" value="1"/>
</dbReference>
<dbReference type="Proteomes" id="UP001304895">
    <property type="component" value="Unassembled WGS sequence"/>
</dbReference>
<dbReference type="InterPro" id="IPR032675">
    <property type="entry name" value="LRR_dom_sf"/>
</dbReference>
<evidence type="ECO:0000313" key="3">
    <source>
        <dbReference type="Proteomes" id="UP001304895"/>
    </source>
</evidence>
<organism evidence="2 3">
    <name type="scientific">Trichocladium antarcticum</name>
    <dbReference type="NCBI Taxonomy" id="1450529"/>
    <lineage>
        <taxon>Eukaryota</taxon>
        <taxon>Fungi</taxon>
        <taxon>Dikarya</taxon>
        <taxon>Ascomycota</taxon>
        <taxon>Pezizomycotina</taxon>
        <taxon>Sordariomycetes</taxon>
        <taxon>Sordariomycetidae</taxon>
        <taxon>Sordariales</taxon>
        <taxon>Chaetomiaceae</taxon>
        <taxon>Trichocladium</taxon>
    </lineage>
</organism>
<comment type="caution">
    <text evidence="2">The sequence shown here is derived from an EMBL/GenBank/DDBJ whole genome shotgun (WGS) entry which is preliminary data.</text>
</comment>
<dbReference type="SUPFAM" id="SSF52047">
    <property type="entry name" value="RNI-like"/>
    <property type="match status" value="1"/>
</dbReference>
<dbReference type="EMBL" id="MU853427">
    <property type="protein sequence ID" value="KAK4131147.1"/>
    <property type="molecule type" value="Genomic_DNA"/>
</dbReference>
<accession>A0AAN6UDT2</accession>
<dbReference type="Gene3D" id="1.20.1280.50">
    <property type="match status" value="1"/>
</dbReference>
<reference evidence="2" key="1">
    <citation type="journal article" date="2023" name="Mol. Phylogenet. Evol.">
        <title>Genome-scale phylogeny and comparative genomics of the fungal order Sordariales.</title>
        <authorList>
            <person name="Hensen N."/>
            <person name="Bonometti L."/>
            <person name="Westerberg I."/>
            <person name="Brannstrom I.O."/>
            <person name="Guillou S."/>
            <person name="Cros-Aarteil S."/>
            <person name="Calhoun S."/>
            <person name="Haridas S."/>
            <person name="Kuo A."/>
            <person name="Mondo S."/>
            <person name="Pangilinan J."/>
            <person name="Riley R."/>
            <person name="LaButti K."/>
            <person name="Andreopoulos B."/>
            <person name="Lipzen A."/>
            <person name="Chen C."/>
            <person name="Yan M."/>
            <person name="Daum C."/>
            <person name="Ng V."/>
            <person name="Clum A."/>
            <person name="Steindorff A."/>
            <person name="Ohm R.A."/>
            <person name="Martin F."/>
            <person name="Silar P."/>
            <person name="Natvig D.O."/>
            <person name="Lalanne C."/>
            <person name="Gautier V."/>
            <person name="Ament-Velasquez S.L."/>
            <person name="Kruys A."/>
            <person name="Hutchinson M.I."/>
            <person name="Powell A.J."/>
            <person name="Barry K."/>
            <person name="Miller A.N."/>
            <person name="Grigoriev I.V."/>
            <person name="Debuchy R."/>
            <person name="Gladieux P."/>
            <person name="Hiltunen Thoren M."/>
            <person name="Johannesson H."/>
        </authorList>
    </citation>
    <scope>NUCLEOTIDE SEQUENCE</scope>
    <source>
        <strain evidence="2">CBS 123565</strain>
    </source>
</reference>
<dbReference type="Pfam" id="PF12937">
    <property type="entry name" value="F-box-like"/>
    <property type="match status" value="1"/>
</dbReference>
<gene>
    <name evidence="2" type="ORF">BT67DRAFT_162643</name>
</gene>
<proteinExistence type="predicted"/>
<feature type="domain" description="F-box" evidence="1">
    <location>
        <begin position="232"/>
        <end position="279"/>
    </location>
</feature>
<evidence type="ECO:0000259" key="1">
    <source>
        <dbReference type="PROSITE" id="PS50181"/>
    </source>
</evidence>